<name>A0A1I7S0Q3_BURXY</name>
<evidence type="ECO:0000256" key="2">
    <source>
        <dbReference type="ARBA" id="ARBA00022525"/>
    </source>
</evidence>
<dbReference type="eggNOG" id="ENOG502SUNX">
    <property type="taxonomic scope" value="Eukaryota"/>
</dbReference>
<feature type="chain" id="PRO_5035359604" evidence="3">
    <location>
        <begin position="21"/>
        <end position="118"/>
    </location>
</feature>
<dbReference type="SUPFAM" id="SSF48619">
    <property type="entry name" value="Phospholipase A2, PLA2"/>
    <property type="match status" value="1"/>
</dbReference>
<dbReference type="Proteomes" id="UP000582659">
    <property type="component" value="Unassembled WGS sequence"/>
</dbReference>
<proteinExistence type="predicted"/>
<evidence type="ECO:0000313" key="7">
    <source>
        <dbReference type="WBParaSite" id="BXY_0657700.1"/>
    </source>
</evidence>
<dbReference type="EMBL" id="CAJFDI010000001">
    <property type="protein sequence ID" value="CAD5211419.1"/>
    <property type="molecule type" value="Genomic_DNA"/>
</dbReference>
<reference evidence="4" key="2">
    <citation type="submission" date="2020-09" db="EMBL/GenBank/DDBJ databases">
        <authorList>
            <person name="Kikuchi T."/>
        </authorList>
    </citation>
    <scope>NUCLEOTIDE SEQUENCE</scope>
    <source>
        <strain evidence="4">Ka4C1</strain>
    </source>
</reference>
<evidence type="ECO:0000313" key="5">
    <source>
        <dbReference type="Proteomes" id="UP000095284"/>
    </source>
</evidence>
<dbReference type="Proteomes" id="UP000095284">
    <property type="component" value="Unplaced"/>
</dbReference>
<dbReference type="InterPro" id="IPR053322">
    <property type="entry name" value="PLA2-like"/>
</dbReference>
<keyword evidence="2" id="KW-0964">Secreted</keyword>
<dbReference type="OrthoDB" id="5830494at2759"/>
<dbReference type="EMBL" id="CAJFCV020000001">
    <property type="protein sequence ID" value="CAG9088247.1"/>
    <property type="molecule type" value="Genomic_DNA"/>
</dbReference>
<keyword evidence="3" id="KW-0732">Signal</keyword>
<dbReference type="GO" id="GO:0005576">
    <property type="term" value="C:extracellular region"/>
    <property type="evidence" value="ECO:0007669"/>
    <property type="project" value="UniProtKB-SubCell"/>
</dbReference>
<dbReference type="InterPro" id="IPR036444">
    <property type="entry name" value="PLipase_A2_dom_sf"/>
</dbReference>
<dbReference type="PANTHER" id="PTHR34228">
    <property type="entry name" value="PROTEIN CBG09474-RELATED"/>
    <property type="match status" value="1"/>
</dbReference>
<sequence length="118" mass="12842">MRSLCNILSIVLLFALTIEAAWECGSDNDGFGGLSKGSSQFFVQLNCPALMNGINNCCINHDDCYDKQRGQKHCDDTFCQCSKNAVKDHPHCGKLRDVLCKAVRDHGAAAYAASGRRG</sequence>
<reference evidence="7" key="1">
    <citation type="submission" date="2016-11" db="UniProtKB">
        <authorList>
            <consortium name="WormBaseParasite"/>
        </authorList>
    </citation>
    <scope>IDENTIFICATION</scope>
</reference>
<dbReference type="GO" id="GO:0006644">
    <property type="term" value="P:phospholipid metabolic process"/>
    <property type="evidence" value="ECO:0007669"/>
    <property type="project" value="InterPro"/>
</dbReference>
<dbReference type="Proteomes" id="UP000659654">
    <property type="component" value="Unassembled WGS sequence"/>
</dbReference>
<evidence type="ECO:0000313" key="4">
    <source>
        <dbReference type="EMBL" id="CAD5211419.1"/>
    </source>
</evidence>
<evidence type="ECO:0000256" key="3">
    <source>
        <dbReference type="SAM" id="SignalP"/>
    </source>
</evidence>
<keyword evidence="6" id="KW-1185">Reference proteome</keyword>
<protein>
    <submittedName>
        <fullName evidence="4">(pine wood nematode) hypothetical protein</fullName>
    </submittedName>
</protein>
<dbReference type="GO" id="GO:0004623">
    <property type="term" value="F:phospholipase A2 activity"/>
    <property type="evidence" value="ECO:0007669"/>
    <property type="project" value="InterPro"/>
</dbReference>
<feature type="signal peptide" evidence="3">
    <location>
        <begin position="1"/>
        <end position="20"/>
    </location>
</feature>
<accession>A0A1I7S0Q3</accession>
<evidence type="ECO:0000313" key="6">
    <source>
        <dbReference type="Proteomes" id="UP000659654"/>
    </source>
</evidence>
<dbReference type="InterPro" id="IPR033113">
    <property type="entry name" value="PLA2_histidine"/>
</dbReference>
<organism evidence="5 7">
    <name type="scientific">Bursaphelenchus xylophilus</name>
    <name type="common">Pinewood nematode worm</name>
    <name type="synonym">Aphelenchoides xylophilus</name>
    <dbReference type="NCBI Taxonomy" id="6326"/>
    <lineage>
        <taxon>Eukaryota</taxon>
        <taxon>Metazoa</taxon>
        <taxon>Ecdysozoa</taxon>
        <taxon>Nematoda</taxon>
        <taxon>Chromadorea</taxon>
        <taxon>Rhabditida</taxon>
        <taxon>Tylenchina</taxon>
        <taxon>Tylenchomorpha</taxon>
        <taxon>Aphelenchoidea</taxon>
        <taxon>Aphelenchoididae</taxon>
        <taxon>Bursaphelenchus</taxon>
    </lineage>
</organism>
<dbReference type="GO" id="GO:0050482">
    <property type="term" value="P:arachidonate secretion"/>
    <property type="evidence" value="ECO:0007669"/>
    <property type="project" value="InterPro"/>
</dbReference>
<dbReference type="WBParaSite" id="BXY_0657700.1">
    <property type="protein sequence ID" value="BXY_0657700.1"/>
    <property type="gene ID" value="BXY_0657700"/>
</dbReference>
<comment type="subcellular location">
    <subcellularLocation>
        <location evidence="1">Secreted</location>
    </subcellularLocation>
</comment>
<dbReference type="AlphaFoldDB" id="A0A1I7S0Q3"/>
<dbReference type="PROSITE" id="PS00118">
    <property type="entry name" value="PA2_HIS"/>
    <property type="match status" value="1"/>
</dbReference>
<gene>
    <name evidence="4" type="ORF">BXYJ_LOCUS2419</name>
</gene>
<evidence type="ECO:0000256" key="1">
    <source>
        <dbReference type="ARBA" id="ARBA00004613"/>
    </source>
</evidence>